<keyword evidence="5 7" id="KW-0408">Iron</keyword>
<dbReference type="PROSITE" id="PS00086">
    <property type="entry name" value="CYTOCHROME_P450"/>
    <property type="match status" value="1"/>
</dbReference>
<dbReference type="Pfam" id="PF00067">
    <property type="entry name" value="p450"/>
    <property type="match status" value="1"/>
</dbReference>
<protein>
    <submittedName>
        <fullName evidence="8">Cytochrome P450 hydroxylase</fullName>
    </submittedName>
</protein>
<keyword evidence="2 7" id="KW-0349">Heme</keyword>
<dbReference type="RefSeq" id="WP_016577278.1">
    <property type="nucleotide sequence ID" value="NZ_BHXC01000006.1"/>
</dbReference>
<proteinExistence type="inferred from homology"/>
<evidence type="ECO:0000256" key="4">
    <source>
        <dbReference type="ARBA" id="ARBA00023002"/>
    </source>
</evidence>
<evidence type="ECO:0000256" key="5">
    <source>
        <dbReference type="ARBA" id="ARBA00023004"/>
    </source>
</evidence>
<evidence type="ECO:0000313" key="8">
    <source>
        <dbReference type="EMBL" id="GCB89446.1"/>
    </source>
</evidence>
<comment type="caution">
    <text evidence="8">The sequence shown here is derived from an EMBL/GenBank/DDBJ whole genome shotgun (WGS) entry which is preliminary data.</text>
</comment>
<evidence type="ECO:0000256" key="7">
    <source>
        <dbReference type="RuleBase" id="RU000461"/>
    </source>
</evidence>
<dbReference type="InterPro" id="IPR001128">
    <property type="entry name" value="Cyt_P450"/>
</dbReference>
<dbReference type="PANTHER" id="PTHR46696">
    <property type="entry name" value="P450, PUTATIVE (EUROFUNG)-RELATED"/>
    <property type="match status" value="1"/>
</dbReference>
<dbReference type="AlphaFoldDB" id="A0A401QVK7"/>
<dbReference type="GO" id="GO:0004497">
    <property type="term" value="F:monooxygenase activity"/>
    <property type="evidence" value="ECO:0007669"/>
    <property type="project" value="UniProtKB-KW"/>
</dbReference>
<keyword evidence="4 7" id="KW-0560">Oxidoreductase</keyword>
<dbReference type="CDD" id="cd11029">
    <property type="entry name" value="CYP107-like"/>
    <property type="match status" value="1"/>
</dbReference>
<evidence type="ECO:0000256" key="1">
    <source>
        <dbReference type="ARBA" id="ARBA00010617"/>
    </source>
</evidence>
<evidence type="ECO:0000256" key="6">
    <source>
        <dbReference type="ARBA" id="ARBA00023033"/>
    </source>
</evidence>
<name>A0A401QVK7_STRNR</name>
<dbReference type="PANTHER" id="PTHR46696:SF1">
    <property type="entry name" value="CYTOCHROME P450 YJIB-RELATED"/>
    <property type="match status" value="1"/>
</dbReference>
<evidence type="ECO:0000256" key="2">
    <source>
        <dbReference type="ARBA" id="ARBA00022617"/>
    </source>
</evidence>
<accession>A0A401QVK7</accession>
<organism evidence="8 9">
    <name type="scientific">Streptomyces noursei</name>
    <name type="common">Streptomyces albulus</name>
    <dbReference type="NCBI Taxonomy" id="1971"/>
    <lineage>
        <taxon>Bacteria</taxon>
        <taxon>Bacillati</taxon>
        <taxon>Actinomycetota</taxon>
        <taxon>Actinomycetes</taxon>
        <taxon>Kitasatosporales</taxon>
        <taxon>Streptomycetaceae</taxon>
        <taxon>Streptomyces</taxon>
    </lineage>
</organism>
<dbReference type="Proteomes" id="UP000288351">
    <property type="component" value="Unassembled WGS sequence"/>
</dbReference>
<comment type="similarity">
    <text evidence="1 7">Belongs to the cytochrome P450 family.</text>
</comment>
<dbReference type="GO" id="GO:0020037">
    <property type="term" value="F:heme binding"/>
    <property type="evidence" value="ECO:0007669"/>
    <property type="project" value="InterPro"/>
</dbReference>
<gene>
    <name evidence="8" type="ORF">SALB_02121</name>
</gene>
<dbReference type="InterPro" id="IPR002397">
    <property type="entry name" value="Cyt_P450_B"/>
</dbReference>
<evidence type="ECO:0000256" key="3">
    <source>
        <dbReference type="ARBA" id="ARBA00022723"/>
    </source>
</evidence>
<dbReference type="SUPFAM" id="SSF48264">
    <property type="entry name" value="Cytochrome P450"/>
    <property type="match status" value="1"/>
</dbReference>
<keyword evidence="3 7" id="KW-0479">Metal-binding</keyword>
<dbReference type="FunFam" id="1.10.630.10:FF:000018">
    <property type="entry name" value="Cytochrome P450 monooxygenase"/>
    <property type="match status" value="1"/>
</dbReference>
<dbReference type="InterPro" id="IPR017972">
    <property type="entry name" value="Cyt_P450_CS"/>
</dbReference>
<reference evidence="8 9" key="1">
    <citation type="journal article" date="2019" name="Microbiol. Resour. Announc.">
        <title>Draft Genome Sequence of the Most Traditional epsilon-Poly-l-Lysine Producer, Streptomyces albulus NBRC14147.</title>
        <authorList>
            <person name="Yamanaka K."/>
            <person name="Hamano Y."/>
        </authorList>
    </citation>
    <scope>NUCLEOTIDE SEQUENCE [LARGE SCALE GENOMIC DNA]</scope>
    <source>
        <strain evidence="8 9">NBRC 14147</strain>
    </source>
</reference>
<dbReference type="PRINTS" id="PR00359">
    <property type="entry name" value="BP450"/>
</dbReference>
<dbReference type="InterPro" id="IPR036396">
    <property type="entry name" value="Cyt_P450_sf"/>
</dbReference>
<dbReference type="GO" id="GO:0016705">
    <property type="term" value="F:oxidoreductase activity, acting on paired donors, with incorporation or reduction of molecular oxygen"/>
    <property type="evidence" value="ECO:0007669"/>
    <property type="project" value="InterPro"/>
</dbReference>
<sequence>MSDLASFDVTNPLFKANPHDFYAGLRESGPAHMVHLPGYGDVWLVTGYADARAALADPGLSKAPANVPASLRNAMVEAGERDGFQLMAHMLNSDPPDHTRLRKLVVRTFTARRVRALRPRIQEITDALLDEVVAKGSADLMDDLAFPLPITVICELLGVPAEDRDDFRRWTSILVSEDEALRPQLQDTFAQLNAYLTALVRHKHAAPDDGLLSALVSVAEDGDSLDDDEVVWMAFLLLVAGHETTENLIGNGMLALLSNPEQLAALRADASLLPTAVEEMLRYEGPVETTTWRFTTRPVEIGGVTIPADQTVVVVLASANRDPSRFADPGRFDISREDNQHVAFGHGIHYCLGAPLARLEGQIAIGTVLRRLPDVRLAVDEGDLQWRLGIVMRGLHNLPVRFTPSGPEH</sequence>
<dbReference type="GO" id="GO:0005506">
    <property type="term" value="F:iron ion binding"/>
    <property type="evidence" value="ECO:0007669"/>
    <property type="project" value="InterPro"/>
</dbReference>
<keyword evidence="6 7" id="KW-0503">Monooxygenase</keyword>
<evidence type="ECO:0000313" key="9">
    <source>
        <dbReference type="Proteomes" id="UP000288351"/>
    </source>
</evidence>
<dbReference type="EMBL" id="BHXC01000006">
    <property type="protein sequence ID" value="GCB89446.1"/>
    <property type="molecule type" value="Genomic_DNA"/>
</dbReference>
<dbReference type="Gene3D" id="1.10.630.10">
    <property type="entry name" value="Cytochrome P450"/>
    <property type="match status" value="1"/>
</dbReference>